<dbReference type="Pfam" id="PF01230">
    <property type="entry name" value="HIT"/>
    <property type="match status" value="1"/>
</dbReference>
<evidence type="ECO:0000259" key="4">
    <source>
        <dbReference type="PROSITE" id="PS51084"/>
    </source>
</evidence>
<reference evidence="5 6" key="1">
    <citation type="submission" date="2017-09" db="EMBL/GenBank/DDBJ databases">
        <title>Depth-based differentiation of microbial function through sediment-hosted aquifers and enrichment of novel symbionts in the deep terrestrial subsurface.</title>
        <authorList>
            <person name="Probst A.J."/>
            <person name="Ladd B."/>
            <person name="Jarett J.K."/>
            <person name="Geller-Mcgrath D.E."/>
            <person name="Sieber C.M."/>
            <person name="Emerson J.B."/>
            <person name="Anantharaman K."/>
            <person name="Thomas B.C."/>
            <person name="Malmstrom R."/>
            <person name="Stieglmeier M."/>
            <person name="Klingl A."/>
            <person name="Woyke T."/>
            <person name="Ryan C.M."/>
            <person name="Banfield J.F."/>
        </authorList>
    </citation>
    <scope>NUCLEOTIDE SEQUENCE [LARGE SCALE GENOMIC DNA]</scope>
    <source>
        <strain evidence="5">CG11_big_fil_rev_8_21_14_0_20_40_15</strain>
    </source>
</reference>
<dbReference type="InterPro" id="IPR001310">
    <property type="entry name" value="Histidine_triad_HIT"/>
</dbReference>
<name>A0A2H0KT95_9BACT</name>
<dbReference type="PRINTS" id="PR00332">
    <property type="entry name" value="HISTRIAD"/>
</dbReference>
<evidence type="ECO:0000313" key="6">
    <source>
        <dbReference type="Proteomes" id="UP000229317"/>
    </source>
</evidence>
<dbReference type="InterPro" id="IPR019808">
    <property type="entry name" value="Histidine_triad_CS"/>
</dbReference>
<feature type="short sequence motif" description="Histidine triad motif" evidence="2 3">
    <location>
        <begin position="98"/>
        <end position="102"/>
    </location>
</feature>
<gene>
    <name evidence="5" type="ORF">COV84_01605</name>
</gene>
<comment type="caution">
    <text evidence="5">The sequence shown here is derived from an EMBL/GenBank/DDBJ whole genome shotgun (WGS) entry which is preliminary data.</text>
</comment>
<proteinExistence type="predicted"/>
<evidence type="ECO:0000256" key="2">
    <source>
        <dbReference type="PIRSR" id="PIRSR601310-3"/>
    </source>
</evidence>
<sequence length="116" mass="12995">MSDCIFCKIVNKEIPVEFLYEDDLVVAFRDAKPIAPIHILIIPKKHIESITDLEADGEALTGRMVMTAKKLAEKMQIAQNGYKLLFRVGRHGGQEVPHIHLHMIGGAPLSENIRPI</sequence>
<feature type="domain" description="HIT" evidence="4">
    <location>
        <begin position="5"/>
        <end position="114"/>
    </location>
</feature>
<dbReference type="AlphaFoldDB" id="A0A2H0KT95"/>
<accession>A0A2H0KT95</accession>
<dbReference type="PROSITE" id="PS00892">
    <property type="entry name" value="HIT_1"/>
    <property type="match status" value="1"/>
</dbReference>
<feature type="active site" description="Tele-AMP-histidine intermediate" evidence="1">
    <location>
        <position position="100"/>
    </location>
</feature>
<dbReference type="PROSITE" id="PS51084">
    <property type="entry name" value="HIT_2"/>
    <property type="match status" value="1"/>
</dbReference>
<evidence type="ECO:0000256" key="1">
    <source>
        <dbReference type="PIRSR" id="PIRSR601310-1"/>
    </source>
</evidence>
<dbReference type="SUPFAM" id="SSF54197">
    <property type="entry name" value="HIT-like"/>
    <property type="match status" value="1"/>
</dbReference>
<dbReference type="CDD" id="cd01276">
    <property type="entry name" value="PKCI_related"/>
    <property type="match status" value="1"/>
</dbReference>
<dbReference type="Proteomes" id="UP000229317">
    <property type="component" value="Unassembled WGS sequence"/>
</dbReference>
<dbReference type="EMBL" id="PCVO01000023">
    <property type="protein sequence ID" value="PIQ75381.1"/>
    <property type="molecule type" value="Genomic_DNA"/>
</dbReference>
<evidence type="ECO:0000256" key="3">
    <source>
        <dbReference type="PROSITE-ProRule" id="PRU00464"/>
    </source>
</evidence>
<evidence type="ECO:0000313" key="5">
    <source>
        <dbReference type="EMBL" id="PIQ75381.1"/>
    </source>
</evidence>
<dbReference type="InterPro" id="IPR036265">
    <property type="entry name" value="HIT-like_sf"/>
</dbReference>
<organism evidence="5 6">
    <name type="scientific">Candidatus Portnoybacteria bacterium CG11_big_fil_rev_8_21_14_0_20_40_15</name>
    <dbReference type="NCBI Taxonomy" id="1974817"/>
    <lineage>
        <taxon>Bacteria</taxon>
        <taxon>Candidatus Portnoyibacteriota</taxon>
    </lineage>
</organism>
<dbReference type="GO" id="GO:0003824">
    <property type="term" value="F:catalytic activity"/>
    <property type="evidence" value="ECO:0007669"/>
    <property type="project" value="InterPro"/>
</dbReference>
<dbReference type="Gene3D" id="3.30.428.10">
    <property type="entry name" value="HIT-like"/>
    <property type="match status" value="1"/>
</dbReference>
<dbReference type="PANTHER" id="PTHR23089">
    <property type="entry name" value="HISTIDINE TRIAD HIT PROTEIN"/>
    <property type="match status" value="1"/>
</dbReference>
<dbReference type="InterPro" id="IPR011146">
    <property type="entry name" value="HIT-like"/>
</dbReference>
<protein>
    <submittedName>
        <fullName evidence="5">Histidine triad nucleotide-binding protein</fullName>
    </submittedName>
</protein>